<dbReference type="PANTHER" id="PTHR30026">
    <property type="entry name" value="OUTER MEMBRANE PROTEIN TOLC"/>
    <property type="match status" value="1"/>
</dbReference>
<dbReference type="Gene3D" id="1.20.1600.10">
    <property type="entry name" value="Outer membrane efflux proteins (OEP)"/>
    <property type="match status" value="1"/>
</dbReference>
<evidence type="ECO:0000256" key="5">
    <source>
        <dbReference type="ARBA" id="ARBA00022692"/>
    </source>
</evidence>
<accession>G5SU13</accession>
<organism evidence="9 10">
    <name type="scientific">Paraprevotella clara YIT 11840</name>
    <dbReference type="NCBI Taxonomy" id="762968"/>
    <lineage>
        <taxon>Bacteria</taxon>
        <taxon>Pseudomonadati</taxon>
        <taxon>Bacteroidota</taxon>
        <taxon>Bacteroidia</taxon>
        <taxon>Bacteroidales</taxon>
        <taxon>Prevotellaceae</taxon>
        <taxon>Paraprevotella</taxon>
    </lineage>
</organism>
<keyword evidence="3" id="KW-0813">Transport</keyword>
<feature type="chain" id="PRO_5003484685" evidence="8">
    <location>
        <begin position="21"/>
        <end position="445"/>
    </location>
</feature>
<dbReference type="STRING" id="762968.HMPREF9441_02868"/>
<evidence type="ECO:0000313" key="9">
    <source>
        <dbReference type="EMBL" id="EHG99256.1"/>
    </source>
</evidence>
<dbReference type="OrthoDB" id="9811587at2"/>
<dbReference type="eggNOG" id="COG1538">
    <property type="taxonomic scope" value="Bacteria"/>
</dbReference>
<evidence type="ECO:0000256" key="7">
    <source>
        <dbReference type="ARBA" id="ARBA00023237"/>
    </source>
</evidence>
<evidence type="ECO:0000256" key="4">
    <source>
        <dbReference type="ARBA" id="ARBA00022452"/>
    </source>
</evidence>
<dbReference type="RefSeq" id="WP_008621675.1">
    <property type="nucleotide sequence ID" value="NZ_JH376616.1"/>
</dbReference>
<evidence type="ECO:0000256" key="8">
    <source>
        <dbReference type="SAM" id="SignalP"/>
    </source>
</evidence>
<feature type="signal peptide" evidence="8">
    <location>
        <begin position="1"/>
        <end position="20"/>
    </location>
</feature>
<keyword evidence="7" id="KW-0998">Cell outer membrane</keyword>
<keyword evidence="4" id="KW-1134">Transmembrane beta strand</keyword>
<evidence type="ECO:0000256" key="1">
    <source>
        <dbReference type="ARBA" id="ARBA00004442"/>
    </source>
</evidence>
<dbReference type="SUPFAM" id="SSF56954">
    <property type="entry name" value="Outer membrane efflux proteins (OEP)"/>
    <property type="match status" value="1"/>
</dbReference>
<keyword evidence="10" id="KW-1185">Reference proteome</keyword>
<proteinExistence type="inferred from homology"/>
<dbReference type="PATRIC" id="fig|762968.3.peg.2550"/>
<dbReference type="GeneID" id="93558195"/>
<comment type="subcellular location">
    <subcellularLocation>
        <location evidence="1">Cell outer membrane</location>
    </subcellularLocation>
</comment>
<dbReference type="InterPro" id="IPR051906">
    <property type="entry name" value="TolC-like"/>
</dbReference>
<dbReference type="PANTHER" id="PTHR30026:SF20">
    <property type="entry name" value="OUTER MEMBRANE PROTEIN TOLC"/>
    <property type="match status" value="1"/>
</dbReference>
<protein>
    <submittedName>
        <fullName evidence="9">Outer membrane efflux protein</fullName>
    </submittedName>
</protein>
<reference evidence="9 10" key="1">
    <citation type="submission" date="2011-03" db="EMBL/GenBank/DDBJ databases">
        <authorList>
            <person name="Weinstock G."/>
            <person name="Sodergren E."/>
            <person name="Clifton S."/>
            <person name="Fulton L."/>
            <person name="Fulton B."/>
            <person name="Courtney L."/>
            <person name="Fronick C."/>
            <person name="Harrison M."/>
            <person name="Strong C."/>
            <person name="Farmer C."/>
            <person name="Delahaunty K."/>
            <person name="Markovic C."/>
            <person name="Hall O."/>
            <person name="Minx P."/>
            <person name="Tomlinson C."/>
            <person name="Mitreva M."/>
            <person name="Hou S."/>
            <person name="Chen J."/>
            <person name="Wollam A."/>
            <person name="Pepin K.H."/>
            <person name="Johnson M."/>
            <person name="Bhonagiri V."/>
            <person name="Zhang X."/>
            <person name="Suruliraj S."/>
            <person name="Warren W."/>
            <person name="Chinwalla A."/>
            <person name="Mardis E.R."/>
            <person name="Wilson R.K."/>
        </authorList>
    </citation>
    <scope>NUCLEOTIDE SEQUENCE [LARGE SCALE GENOMIC DNA]</scope>
    <source>
        <strain evidence="9 10">YIT 11840</strain>
    </source>
</reference>
<sequence>MKKWIFLFCTGWLNAFTLPAADSWDLRQCIGYALEHNRDLKIQQWNVESQQTRLVEAYTAFLPSLSAQSGVNFSFGRSVDPETNTYGTVSNLNNSYSASLSVPLFTGGNLIHQFKLTRLQLAQGKSQTEARRDNMVLNLMELYIQASYYQELASYTESKLDESRIQVKKVHRLKELGLKSKTDVALIEAQYAADDYNHAHTLHLLDNALLALKKEMAYPVTEELHIVSADWHVTVPLVPSEPFQDEIAHTYRVAEARLPEMRQSRLAVDASLYGKRQALSRFFPDISFSAGMSSSYFRTLGKADFIPYARQLRNNWGQYLSFNISFPLFNRLGNAMNYKRSKIAYRSAQEEYAQRQDELWADVQQAILDRESLRKEYLHMEQKVKADSIAYAVIARKFDEGMAAPLDLRTASNTLLSSRATLLQCKLNHLLKCRLVSYYQGEPLY</sequence>
<comment type="similarity">
    <text evidence="2">Belongs to the outer membrane factor (OMF) (TC 1.B.17) family.</text>
</comment>
<gene>
    <name evidence="9" type="ORF">HMPREF9441_02868</name>
</gene>
<keyword evidence="5" id="KW-0812">Transmembrane</keyword>
<dbReference type="GO" id="GO:0009279">
    <property type="term" value="C:cell outer membrane"/>
    <property type="evidence" value="ECO:0007669"/>
    <property type="project" value="UniProtKB-SubCell"/>
</dbReference>
<dbReference type="InterPro" id="IPR003423">
    <property type="entry name" value="OMP_efflux"/>
</dbReference>
<dbReference type="GO" id="GO:0015562">
    <property type="term" value="F:efflux transmembrane transporter activity"/>
    <property type="evidence" value="ECO:0007669"/>
    <property type="project" value="InterPro"/>
</dbReference>
<dbReference type="GO" id="GO:0015288">
    <property type="term" value="F:porin activity"/>
    <property type="evidence" value="ECO:0007669"/>
    <property type="project" value="TreeGrafter"/>
</dbReference>
<comment type="caution">
    <text evidence="9">The sequence shown here is derived from an EMBL/GenBank/DDBJ whole genome shotgun (WGS) entry which is preliminary data.</text>
</comment>
<dbReference type="HOGENOM" id="CLU_012817_11_1_10"/>
<evidence type="ECO:0000256" key="2">
    <source>
        <dbReference type="ARBA" id="ARBA00007613"/>
    </source>
</evidence>
<evidence type="ECO:0000313" key="10">
    <source>
        <dbReference type="Proteomes" id="UP000003598"/>
    </source>
</evidence>
<name>G5SU13_9BACT</name>
<dbReference type="Pfam" id="PF02321">
    <property type="entry name" value="OEP"/>
    <property type="match status" value="2"/>
</dbReference>
<evidence type="ECO:0000256" key="6">
    <source>
        <dbReference type="ARBA" id="ARBA00023136"/>
    </source>
</evidence>
<dbReference type="Proteomes" id="UP000003598">
    <property type="component" value="Unassembled WGS sequence"/>
</dbReference>
<dbReference type="AlphaFoldDB" id="G5SU13"/>
<keyword evidence="8" id="KW-0732">Signal</keyword>
<dbReference type="EMBL" id="AFFY01000045">
    <property type="protein sequence ID" value="EHG99256.1"/>
    <property type="molecule type" value="Genomic_DNA"/>
</dbReference>
<dbReference type="GO" id="GO:1990281">
    <property type="term" value="C:efflux pump complex"/>
    <property type="evidence" value="ECO:0007669"/>
    <property type="project" value="TreeGrafter"/>
</dbReference>
<keyword evidence="6" id="KW-0472">Membrane</keyword>
<evidence type="ECO:0000256" key="3">
    <source>
        <dbReference type="ARBA" id="ARBA00022448"/>
    </source>
</evidence>